<comment type="caution">
    <text evidence="5">The sequence shown here is derived from an EMBL/GenBank/DDBJ whole genome shotgun (WGS) entry which is preliminary data.</text>
</comment>
<dbReference type="PANTHER" id="PTHR45663:SF11">
    <property type="entry name" value="GEO12009P1"/>
    <property type="match status" value="1"/>
</dbReference>
<dbReference type="CDD" id="cd02947">
    <property type="entry name" value="TRX_family"/>
    <property type="match status" value="1"/>
</dbReference>
<evidence type="ECO:0000256" key="3">
    <source>
        <dbReference type="ARBA" id="ARBA00023284"/>
    </source>
</evidence>
<evidence type="ECO:0000313" key="6">
    <source>
        <dbReference type="Proteomes" id="UP001589833"/>
    </source>
</evidence>
<dbReference type="InterPro" id="IPR013766">
    <property type="entry name" value="Thioredoxin_domain"/>
</dbReference>
<protein>
    <submittedName>
        <fullName evidence="5">Thioredoxin family protein</fullName>
    </submittedName>
</protein>
<dbReference type="PANTHER" id="PTHR45663">
    <property type="entry name" value="GEO12009P1"/>
    <property type="match status" value="1"/>
</dbReference>
<reference evidence="5 6" key="1">
    <citation type="submission" date="2024-09" db="EMBL/GenBank/DDBJ databases">
        <authorList>
            <person name="Sun Q."/>
            <person name="Mori K."/>
        </authorList>
    </citation>
    <scope>NUCLEOTIDE SEQUENCE [LARGE SCALE GENOMIC DNA]</scope>
    <source>
        <strain evidence="5 6">NCAIM B.02301</strain>
    </source>
</reference>
<evidence type="ECO:0000256" key="2">
    <source>
        <dbReference type="ARBA" id="ARBA00023157"/>
    </source>
</evidence>
<dbReference type="Gene3D" id="3.40.30.10">
    <property type="entry name" value="Glutaredoxin"/>
    <property type="match status" value="1"/>
</dbReference>
<evidence type="ECO:0000256" key="1">
    <source>
        <dbReference type="ARBA" id="ARBA00008987"/>
    </source>
</evidence>
<name>A0ABV6NKD7_9BACI</name>
<dbReference type="PROSITE" id="PS51352">
    <property type="entry name" value="THIOREDOXIN_2"/>
    <property type="match status" value="1"/>
</dbReference>
<dbReference type="InterPro" id="IPR036249">
    <property type="entry name" value="Thioredoxin-like_sf"/>
</dbReference>
<dbReference type="RefSeq" id="WP_273842621.1">
    <property type="nucleotide sequence ID" value="NZ_JAQQWT010000005.1"/>
</dbReference>
<organism evidence="5 6">
    <name type="scientific">Halalkalibacter alkalisediminis</name>
    <dbReference type="NCBI Taxonomy" id="935616"/>
    <lineage>
        <taxon>Bacteria</taxon>
        <taxon>Bacillati</taxon>
        <taxon>Bacillota</taxon>
        <taxon>Bacilli</taxon>
        <taxon>Bacillales</taxon>
        <taxon>Bacillaceae</taxon>
        <taxon>Halalkalibacter</taxon>
    </lineage>
</organism>
<gene>
    <name evidence="5" type="ORF">ACFFH4_19780</name>
</gene>
<accession>A0ABV6NKD7</accession>
<dbReference type="Proteomes" id="UP001589833">
    <property type="component" value="Unassembled WGS sequence"/>
</dbReference>
<sequence>MKKIVIFGSVVILLFVALIVVNNVQQTQKSAGNPFGKSQLHPATIEIMNDENYQNIILPEELEDTLANNEAVTVYFYSSTCQFCKETTPRLAPLAEDAGINLVQYNLKEFEQGWDKYNLNSTPTVVHFDNGVEEGRIVGAASNEEFMQFFNDYVLNQ</sequence>
<feature type="domain" description="Thioredoxin" evidence="4">
    <location>
        <begin position="29"/>
        <end position="155"/>
    </location>
</feature>
<dbReference type="SUPFAM" id="SSF52833">
    <property type="entry name" value="Thioredoxin-like"/>
    <property type="match status" value="1"/>
</dbReference>
<keyword evidence="2" id="KW-1015">Disulfide bond</keyword>
<evidence type="ECO:0000313" key="5">
    <source>
        <dbReference type="EMBL" id="MFC0561191.1"/>
    </source>
</evidence>
<comment type="similarity">
    <text evidence="1">Belongs to the thioredoxin family.</text>
</comment>
<keyword evidence="3" id="KW-0676">Redox-active center</keyword>
<dbReference type="EMBL" id="JBHLTR010000054">
    <property type="protein sequence ID" value="MFC0561191.1"/>
    <property type="molecule type" value="Genomic_DNA"/>
</dbReference>
<dbReference type="Pfam" id="PF00085">
    <property type="entry name" value="Thioredoxin"/>
    <property type="match status" value="1"/>
</dbReference>
<proteinExistence type="inferred from homology"/>
<evidence type="ECO:0000259" key="4">
    <source>
        <dbReference type="PROSITE" id="PS51352"/>
    </source>
</evidence>
<keyword evidence="6" id="KW-1185">Reference proteome</keyword>